<dbReference type="RefSeq" id="WP_052371119.1">
    <property type="nucleotide sequence ID" value="NZ_BKCN01000007.1"/>
</dbReference>
<proteinExistence type="inferred from homology"/>
<gene>
    <name evidence="9" type="primary">ftsQ</name>
    <name evidence="11" type="ORF">JCM17846_16900</name>
</gene>
<dbReference type="Gene3D" id="3.10.20.310">
    <property type="entry name" value="membrane protein fhac"/>
    <property type="match status" value="1"/>
</dbReference>
<dbReference type="InterPro" id="IPR013685">
    <property type="entry name" value="POTRA_FtsQ_type"/>
</dbReference>
<protein>
    <recommendedName>
        <fullName evidence="9">Cell division protein FtsQ</fullName>
    </recommendedName>
</protein>
<evidence type="ECO:0000256" key="1">
    <source>
        <dbReference type="ARBA" id="ARBA00004370"/>
    </source>
</evidence>
<dbReference type="AlphaFoldDB" id="A0A5A7N7D4"/>
<evidence type="ECO:0000256" key="9">
    <source>
        <dbReference type="HAMAP-Rule" id="MF_00911"/>
    </source>
</evidence>
<comment type="subcellular location">
    <subcellularLocation>
        <location evidence="9">Cell inner membrane</location>
        <topology evidence="9">Single-pass type II membrane protein</topology>
    </subcellularLocation>
    <subcellularLocation>
        <location evidence="1">Membrane</location>
    </subcellularLocation>
    <text evidence="9">Localizes to the division septum.</text>
</comment>
<dbReference type="GO" id="GO:0043093">
    <property type="term" value="P:FtsZ-dependent cytokinesis"/>
    <property type="evidence" value="ECO:0007669"/>
    <property type="project" value="UniProtKB-UniRule"/>
</dbReference>
<evidence type="ECO:0000259" key="10">
    <source>
        <dbReference type="PROSITE" id="PS51779"/>
    </source>
</evidence>
<dbReference type="GO" id="GO:0032153">
    <property type="term" value="C:cell division site"/>
    <property type="evidence" value="ECO:0007669"/>
    <property type="project" value="UniProtKB-UniRule"/>
</dbReference>
<evidence type="ECO:0000313" key="12">
    <source>
        <dbReference type="Proteomes" id="UP000324996"/>
    </source>
</evidence>
<keyword evidence="3 9" id="KW-0997">Cell inner membrane</keyword>
<dbReference type="InterPro" id="IPR034746">
    <property type="entry name" value="POTRA"/>
</dbReference>
<evidence type="ECO:0000256" key="7">
    <source>
        <dbReference type="ARBA" id="ARBA00023136"/>
    </source>
</evidence>
<keyword evidence="2 9" id="KW-1003">Cell membrane</keyword>
<keyword evidence="7 9" id="KW-0472">Membrane</keyword>
<dbReference type="PANTHER" id="PTHR35851:SF1">
    <property type="entry name" value="CELL DIVISION PROTEIN FTSQ"/>
    <property type="match status" value="1"/>
</dbReference>
<comment type="caution">
    <text evidence="11">The sequence shown here is derived from an EMBL/GenBank/DDBJ whole genome shotgun (WGS) entry which is preliminary data.</text>
</comment>
<evidence type="ECO:0000256" key="2">
    <source>
        <dbReference type="ARBA" id="ARBA00022475"/>
    </source>
</evidence>
<evidence type="ECO:0000256" key="8">
    <source>
        <dbReference type="ARBA" id="ARBA00023306"/>
    </source>
</evidence>
<keyword evidence="8 9" id="KW-0131">Cell cycle</keyword>
<evidence type="ECO:0000256" key="4">
    <source>
        <dbReference type="ARBA" id="ARBA00022618"/>
    </source>
</evidence>
<keyword evidence="6 9" id="KW-1133">Transmembrane helix</keyword>
<comment type="function">
    <text evidence="9">Essential cell division protein.</text>
</comment>
<dbReference type="PANTHER" id="PTHR35851">
    <property type="entry name" value="CELL DIVISION PROTEIN FTSQ"/>
    <property type="match status" value="1"/>
</dbReference>
<dbReference type="HAMAP" id="MF_00911">
    <property type="entry name" value="FtsQ_subfam"/>
    <property type="match status" value="1"/>
</dbReference>
<evidence type="ECO:0000256" key="5">
    <source>
        <dbReference type="ARBA" id="ARBA00022692"/>
    </source>
</evidence>
<dbReference type="GO" id="GO:0005886">
    <property type="term" value="C:plasma membrane"/>
    <property type="evidence" value="ECO:0007669"/>
    <property type="project" value="UniProtKB-SubCell"/>
</dbReference>
<name>A0A5A7N7D4_9PROT</name>
<dbReference type="GO" id="GO:0090529">
    <property type="term" value="P:cell septum assembly"/>
    <property type="evidence" value="ECO:0007669"/>
    <property type="project" value="InterPro"/>
</dbReference>
<comment type="similarity">
    <text evidence="9">Belongs to the FtsQ/DivIB family. FtsQ subfamily.</text>
</comment>
<organism evidence="11 12">
    <name type="scientific">Iodidimonas nitroreducens</name>
    <dbReference type="NCBI Taxonomy" id="1236968"/>
    <lineage>
        <taxon>Bacteria</taxon>
        <taxon>Pseudomonadati</taxon>
        <taxon>Pseudomonadota</taxon>
        <taxon>Alphaproteobacteria</taxon>
        <taxon>Iodidimonadales</taxon>
        <taxon>Iodidimonadaceae</taxon>
        <taxon>Iodidimonas</taxon>
    </lineage>
</organism>
<dbReference type="EMBL" id="BKCN01000007">
    <property type="protein sequence ID" value="GER04008.1"/>
    <property type="molecule type" value="Genomic_DNA"/>
</dbReference>
<evidence type="ECO:0000256" key="6">
    <source>
        <dbReference type="ARBA" id="ARBA00022989"/>
    </source>
</evidence>
<evidence type="ECO:0000256" key="3">
    <source>
        <dbReference type="ARBA" id="ARBA00022519"/>
    </source>
</evidence>
<dbReference type="InterPro" id="IPR005548">
    <property type="entry name" value="Cell_div_FtsQ/DivIB_C"/>
</dbReference>
<dbReference type="InterPro" id="IPR026579">
    <property type="entry name" value="FtsQ"/>
</dbReference>
<accession>A0A5A7N7D4</accession>
<dbReference type="InterPro" id="IPR045335">
    <property type="entry name" value="FtsQ_C_sf"/>
</dbReference>
<sequence length="270" mass="30135">MSLLRPTAARVKAIIMIGLGLALLLALHSYGPLLQGQMMQNFARLQNDMGLVIRSVDVEGAVHTPDSALQEALRDVRGQTFDAVSLDALKTRLEAISWVRRAMVERRLPDRLVIHLDERVPFALWQKDRILGLVDRDGVVLSHDDLARWRDLPLIVGDGAPRAADGILAIIAQTPELAHRVAALIRVGDRRWDIKMSDGILLRLPAEPGPDDRRNGWTAEQAWLRFAALEKQYDLLKRAISLVDLRLEDRLAVRLDAEGRLLGLAEGESL</sequence>
<dbReference type="Pfam" id="PF08478">
    <property type="entry name" value="POTRA_1"/>
    <property type="match status" value="1"/>
</dbReference>
<keyword evidence="5 9" id="KW-0812">Transmembrane</keyword>
<feature type="domain" description="POTRA" evidence="10">
    <location>
        <begin position="51"/>
        <end position="119"/>
    </location>
</feature>
<dbReference type="PROSITE" id="PS51779">
    <property type="entry name" value="POTRA"/>
    <property type="match status" value="1"/>
</dbReference>
<reference evidence="11 12" key="1">
    <citation type="submission" date="2019-09" db="EMBL/GenBank/DDBJ databases">
        <title>NBRP : Genome information of microbial organism related human and environment.</title>
        <authorList>
            <person name="Hattori M."/>
            <person name="Oshima K."/>
            <person name="Inaba H."/>
            <person name="Suda W."/>
            <person name="Sakamoto M."/>
            <person name="Iino T."/>
            <person name="Kitahara M."/>
            <person name="Oshida Y."/>
            <person name="Iida T."/>
            <person name="Kudo T."/>
            <person name="Itoh T."/>
            <person name="Ohkuma M."/>
        </authorList>
    </citation>
    <scope>NUCLEOTIDE SEQUENCE [LARGE SCALE GENOMIC DNA]</scope>
    <source>
        <strain evidence="11 12">Q-1</strain>
    </source>
</reference>
<dbReference type="Gene3D" id="3.40.50.11690">
    <property type="entry name" value="Cell division protein FtsQ/DivIB"/>
    <property type="match status" value="1"/>
</dbReference>
<dbReference type="Proteomes" id="UP000324996">
    <property type="component" value="Unassembled WGS sequence"/>
</dbReference>
<evidence type="ECO:0000313" key="11">
    <source>
        <dbReference type="EMBL" id="GER04008.1"/>
    </source>
</evidence>
<dbReference type="Pfam" id="PF03799">
    <property type="entry name" value="FtsQ_DivIB_C"/>
    <property type="match status" value="1"/>
</dbReference>
<keyword evidence="12" id="KW-1185">Reference proteome</keyword>
<keyword evidence="4 9" id="KW-0132">Cell division</keyword>